<evidence type="ECO:0000313" key="4">
    <source>
        <dbReference type="EMBL" id="CAG2057687.1"/>
    </source>
</evidence>
<evidence type="ECO:0000256" key="1">
    <source>
        <dbReference type="SAM" id="MobiDB-lite"/>
    </source>
</evidence>
<feature type="compositionally biased region" description="Basic and acidic residues" evidence="1">
    <location>
        <begin position="213"/>
        <end position="237"/>
    </location>
</feature>
<dbReference type="EMBL" id="CAJPIN010005847">
    <property type="protein sequence ID" value="CAG2057687.1"/>
    <property type="molecule type" value="Genomic_DNA"/>
</dbReference>
<organism evidence="4 5">
    <name type="scientific">Timema podura</name>
    <name type="common">Walking stick</name>
    <dbReference type="NCBI Taxonomy" id="61482"/>
    <lineage>
        <taxon>Eukaryota</taxon>
        <taxon>Metazoa</taxon>
        <taxon>Ecdysozoa</taxon>
        <taxon>Arthropoda</taxon>
        <taxon>Hexapoda</taxon>
        <taxon>Insecta</taxon>
        <taxon>Pterygota</taxon>
        <taxon>Neoptera</taxon>
        <taxon>Polyneoptera</taxon>
        <taxon>Phasmatodea</taxon>
        <taxon>Timematodea</taxon>
        <taxon>Timematoidea</taxon>
        <taxon>Timematidae</taxon>
        <taxon>Timema</taxon>
    </lineage>
</organism>
<sequence>MSTKMAITISIMVFTLLLATCLIIQYQTNKTNTLKFGKKGYSNELSNTKKLDHLKTIKQYYQRRDKRQFSRCRPLFKRLSDDTLNAMLRKVITSANCDYLEVDNYPASQCPPDGTNDVDRCCQPFIEGEQETCYRVNYLRHLLFVGSFRNELNKEQVLDTGYNNINWSDDAAEDLVSKERPDKTVKHSTIYSSAPPTEQQHTTKKYYSLTKESNTRGKYPEQIDRSSEGSKIEKDVHQGSYKNSDIDDRTMVREPREIGQLGIVSDYASKRGNKSLGNATAFICQVIVGTVLLGLVVIAVFEVCRDRLSGSK</sequence>
<keyword evidence="2" id="KW-0472">Membrane</keyword>
<keyword evidence="2" id="KW-0812">Transmembrane</keyword>
<keyword evidence="2" id="KW-1133">Transmembrane helix</keyword>
<name>A0ABN7NS68_TIMPD</name>
<feature type="chain" id="PRO_5046533130" evidence="3">
    <location>
        <begin position="20"/>
        <end position="312"/>
    </location>
</feature>
<evidence type="ECO:0000313" key="5">
    <source>
        <dbReference type="Proteomes" id="UP001153148"/>
    </source>
</evidence>
<protein>
    <submittedName>
        <fullName evidence="4">Uncharacterized protein</fullName>
    </submittedName>
</protein>
<proteinExistence type="predicted"/>
<dbReference type="Proteomes" id="UP001153148">
    <property type="component" value="Unassembled WGS sequence"/>
</dbReference>
<evidence type="ECO:0000256" key="2">
    <source>
        <dbReference type="SAM" id="Phobius"/>
    </source>
</evidence>
<accession>A0ABN7NS68</accession>
<keyword evidence="3" id="KW-0732">Signal</keyword>
<feature type="signal peptide" evidence="3">
    <location>
        <begin position="1"/>
        <end position="19"/>
    </location>
</feature>
<evidence type="ECO:0000256" key="3">
    <source>
        <dbReference type="SAM" id="SignalP"/>
    </source>
</evidence>
<keyword evidence="5" id="KW-1185">Reference proteome</keyword>
<feature type="transmembrane region" description="Helical" evidence="2">
    <location>
        <begin position="279"/>
        <end position="304"/>
    </location>
</feature>
<comment type="caution">
    <text evidence="4">The sequence shown here is derived from an EMBL/GenBank/DDBJ whole genome shotgun (WGS) entry which is preliminary data.</text>
</comment>
<feature type="compositionally biased region" description="Polar residues" evidence="1">
    <location>
        <begin position="187"/>
        <end position="200"/>
    </location>
</feature>
<reference evidence="4" key="1">
    <citation type="submission" date="2021-03" db="EMBL/GenBank/DDBJ databases">
        <authorList>
            <person name="Tran Van P."/>
        </authorList>
    </citation>
    <scope>NUCLEOTIDE SEQUENCE</scope>
</reference>
<gene>
    <name evidence="4" type="ORF">TPAB3V08_LOCUS4664</name>
</gene>
<feature type="region of interest" description="Disordered" evidence="1">
    <location>
        <begin position="179"/>
        <end position="243"/>
    </location>
</feature>
<feature type="non-terminal residue" evidence="4">
    <location>
        <position position="312"/>
    </location>
</feature>